<dbReference type="AlphaFoldDB" id="A0A1B0BD55"/>
<keyword evidence="3" id="KW-1185">Reference proteome</keyword>
<evidence type="ECO:0000259" key="1">
    <source>
        <dbReference type="PROSITE" id="PS51034"/>
    </source>
</evidence>
<organism evidence="2 3">
    <name type="scientific">Glossina palpalis gambiensis</name>
    <dbReference type="NCBI Taxonomy" id="67801"/>
    <lineage>
        <taxon>Eukaryota</taxon>
        <taxon>Metazoa</taxon>
        <taxon>Ecdysozoa</taxon>
        <taxon>Arthropoda</taxon>
        <taxon>Hexapoda</taxon>
        <taxon>Insecta</taxon>
        <taxon>Pterygota</taxon>
        <taxon>Neoptera</taxon>
        <taxon>Endopterygota</taxon>
        <taxon>Diptera</taxon>
        <taxon>Brachycera</taxon>
        <taxon>Muscomorpha</taxon>
        <taxon>Hippoboscoidea</taxon>
        <taxon>Glossinidae</taxon>
        <taxon>Glossina</taxon>
    </lineage>
</organism>
<proteinExistence type="predicted"/>
<dbReference type="VEuPathDB" id="VectorBase:GPPI026288"/>
<reference evidence="2" key="2">
    <citation type="submission" date="2020-05" db="UniProtKB">
        <authorList>
            <consortium name="EnsemblMetazoa"/>
        </authorList>
    </citation>
    <scope>IDENTIFICATION</scope>
    <source>
        <strain evidence="2">IAEA</strain>
    </source>
</reference>
<accession>A0A1B0BD55</accession>
<evidence type="ECO:0000313" key="2">
    <source>
        <dbReference type="EnsemblMetazoa" id="GPPI026288-PA"/>
    </source>
</evidence>
<dbReference type="InterPro" id="IPR001507">
    <property type="entry name" value="ZP_dom"/>
</dbReference>
<feature type="domain" description="ZP" evidence="1">
    <location>
        <begin position="1"/>
        <end position="75"/>
    </location>
</feature>
<name>A0A1B0BD55_9MUSC</name>
<dbReference type="Proteomes" id="UP000092460">
    <property type="component" value="Unassembled WGS sequence"/>
</dbReference>
<dbReference type="EMBL" id="JXJN01012347">
    <property type="status" value="NOT_ANNOTATED_CDS"/>
    <property type="molecule type" value="Genomic_DNA"/>
</dbReference>
<reference evidence="3" key="1">
    <citation type="submission" date="2015-01" db="EMBL/GenBank/DDBJ databases">
        <authorList>
            <person name="Aksoy S."/>
            <person name="Warren W."/>
            <person name="Wilson R.K."/>
        </authorList>
    </citation>
    <scope>NUCLEOTIDE SEQUENCE [LARGE SCALE GENOMIC DNA]</scope>
    <source>
        <strain evidence="3">IAEA</strain>
    </source>
</reference>
<protein>
    <recommendedName>
        <fullName evidence="1">ZP domain-containing protein</fullName>
    </recommendedName>
</protein>
<dbReference type="PROSITE" id="PS51034">
    <property type="entry name" value="ZP_2"/>
    <property type="match status" value="1"/>
</dbReference>
<sequence length="296" mass="33651">METKDLRKICVYPLKSMTTLLFSNEERMDRFLKGQIDKFRFSTEEVLSMGVYVQVSVNSCNRSSSNSCSSNSGGKFSSEHNLRTICSQIRVLQSTSNSGTPKLTSICFWRALSVRPHHISHNLYPVHRYLKMLYSRNGILDPDVLLVLEQLYGWTIYFDSDRSLKRGRLHNPGDRLPIIKNAVRVESNKNPTRLPVFGDCSATDGGVKDETSLTLCFVVLSLRSSTSEERSGSSDDGIPVFGGETVDNIIITLARCLRAKVDQIVNQTTFRRRYKLYIGFQNKAYFYPPPWFNSDT</sequence>
<dbReference type="EnsemblMetazoa" id="GPPI026288-RA">
    <property type="protein sequence ID" value="GPPI026288-PA"/>
    <property type="gene ID" value="GPPI026288"/>
</dbReference>
<evidence type="ECO:0000313" key="3">
    <source>
        <dbReference type="Proteomes" id="UP000092460"/>
    </source>
</evidence>